<protein>
    <submittedName>
        <fullName evidence="2">Cadherin domain-containing protein</fullName>
    </submittedName>
</protein>
<name>A0AC35UA46_9BILA</name>
<dbReference type="Proteomes" id="UP000095286">
    <property type="component" value="Unplaced"/>
</dbReference>
<evidence type="ECO:0000313" key="2">
    <source>
        <dbReference type="WBParaSite" id="RSKR_0000976600.1"/>
    </source>
</evidence>
<proteinExistence type="predicted"/>
<accession>A0AC35UA46</accession>
<evidence type="ECO:0000313" key="1">
    <source>
        <dbReference type="Proteomes" id="UP000095286"/>
    </source>
</evidence>
<reference evidence="2" key="1">
    <citation type="submission" date="2016-11" db="UniProtKB">
        <authorList>
            <consortium name="WormBaseParasite"/>
        </authorList>
    </citation>
    <scope>IDENTIFICATION</scope>
    <source>
        <strain evidence="2">KR3021</strain>
    </source>
</reference>
<sequence length="684" mass="77862">MMNQFLFSVMDEDGIDANTVELGGSAGKHFILQKVPDDDLYQIVLIESPRSGKSELEIIVKSVDPLGKKLTKSVPVKALVCLNINSDIIVRQNEIDNYSQLIFDKTKNFGTYQINTTLFENASPGKVLANLLSFNPLNGEQPKECKINGDLAEYFEVNLSNGDLILSKAIDYEALTNKNINIEILCQENKMNNVVVLMEIQVFGVNDNKPIITVETENDSNSFTISENLQPLTVIFNFTIADNDMDDDFSIAIIGKGNSKFVTEKIGEKMYAFKSGPGSKFDFEKEKQYNLLMVVKDKAHNLKKYAFTVNFIDQNDNPPIMRNNYFEFKVVENWPEDVFVGSVIADDADEESSLKSMNFSISIQHGDFFKIDNKSGKIYTAKKLKKIDKELPYEMKITVTDSLNANFKNYSIVTMKIVEPDSIIRTEKRHLQFSKPQNGEIIKIDEKTEAFSVIYEVKMEFNVGVKDSSYEILEYDITDLENKSDSTFSIDKGTGMLRLNQPLDYEKKSKYSISISVSGINVEEEDRIRKEKNGKSSICFHISENGIIKPVDEYVEFLQTLFAKYARLSDVYEDYGVRNIMNCNKPWSPHSKKGFSGSVQIREDTSIQAKIIVTISLIFVYVLFFLILYNCILIRYRNNLQLKKKAIKVTMDQKICALNATNFKQLAISSPQFAIGYNPNLMEY</sequence>
<dbReference type="WBParaSite" id="RSKR_0000976600.1">
    <property type="protein sequence ID" value="RSKR_0000976600.1"/>
    <property type="gene ID" value="RSKR_0000976600"/>
</dbReference>
<organism evidence="1 2">
    <name type="scientific">Rhabditophanes sp. KR3021</name>
    <dbReference type="NCBI Taxonomy" id="114890"/>
    <lineage>
        <taxon>Eukaryota</taxon>
        <taxon>Metazoa</taxon>
        <taxon>Ecdysozoa</taxon>
        <taxon>Nematoda</taxon>
        <taxon>Chromadorea</taxon>
        <taxon>Rhabditida</taxon>
        <taxon>Tylenchina</taxon>
        <taxon>Panagrolaimomorpha</taxon>
        <taxon>Strongyloidoidea</taxon>
        <taxon>Alloionematidae</taxon>
        <taxon>Rhabditophanes</taxon>
    </lineage>
</organism>